<accession>A0ABR3PHF1</accession>
<comment type="caution">
    <text evidence="1">The sequence shown here is derived from an EMBL/GenBank/DDBJ whole genome shotgun (WGS) entry which is preliminary data.</text>
</comment>
<dbReference type="PANTHER" id="PTHR21310:SF15">
    <property type="entry name" value="AMINOGLYCOSIDE PHOSPHOTRANSFERASE DOMAIN-CONTAINING PROTEIN"/>
    <property type="match status" value="1"/>
</dbReference>
<evidence type="ECO:0000313" key="2">
    <source>
        <dbReference type="Proteomes" id="UP001562354"/>
    </source>
</evidence>
<dbReference type="InterPro" id="IPR051678">
    <property type="entry name" value="AGP_Transferase"/>
</dbReference>
<dbReference type="SUPFAM" id="SSF118310">
    <property type="entry name" value="AN1-like Zinc finger"/>
    <property type="match status" value="1"/>
</dbReference>
<dbReference type="Proteomes" id="UP001562354">
    <property type="component" value="Unassembled WGS sequence"/>
</dbReference>
<dbReference type="RefSeq" id="XP_069201711.1">
    <property type="nucleotide sequence ID" value="XM_069348002.1"/>
</dbReference>
<dbReference type="InterPro" id="IPR035896">
    <property type="entry name" value="AN1-like_Znf"/>
</dbReference>
<sequence length="180" mass="20411">MWRCDFQACRADSVRVLGDCMICNQHLCYKHLKPEHHKCPPWEDAEAYEAASRVSESNEIKHLLETINISALHQTASSLRNGMICSVSTTNLIKGGMNVHLEIVFDDGVVWLARIRRHNATSPPPALRDHILRSEAATLHFLEGTRVPAPKVFRFAFEHETDNPVGVSYLIYEKLPENPL</sequence>
<keyword evidence="2" id="KW-1185">Reference proteome</keyword>
<evidence type="ECO:0000313" key="1">
    <source>
        <dbReference type="EMBL" id="KAL1305438.1"/>
    </source>
</evidence>
<evidence type="ECO:0008006" key="3">
    <source>
        <dbReference type="Google" id="ProtNLM"/>
    </source>
</evidence>
<proteinExistence type="predicted"/>
<gene>
    <name evidence="1" type="ORF">AAFC00_002321</name>
</gene>
<reference evidence="1 2" key="1">
    <citation type="submission" date="2024-07" db="EMBL/GenBank/DDBJ databases">
        <title>Draft sequence of the Neodothiora populina.</title>
        <authorList>
            <person name="Drown D.D."/>
            <person name="Schuette U.S."/>
            <person name="Buechlein A.B."/>
            <person name="Rusch D.R."/>
            <person name="Winton L.W."/>
            <person name="Adams G.A."/>
        </authorList>
    </citation>
    <scope>NUCLEOTIDE SEQUENCE [LARGE SCALE GENOMIC DNA]</scope>
    <source>
        <strain evidence="1 2">CPC 39397</strain>
    </source>
</reference>
<dbReference type="PANTHER" id="PTHR21310">
    <property type="entry name" value="AMINOGLYCOSIDE PHOSPHOTRANSFERASE-RELATED-RELATED"/>
    <property type="match status" value="1"/>
</dbReference>
<dbReference type="Gene3D" id="4.10.1110.10">
    <property type="entry name" value="AN1-like Zinc finger"/>
    <property type="match status" value="1"/>
</dbReference>
<protein>
    <recommendedName>
        <fullName evidence="3">AN1-type domain-containing protein</fullName>
    </recommendedName>
</protein>
<name>A0ABR3PHF1_9PEZI</name>
<dbReference type="EMBL" id="JBFMKM010000007">
    <property type="protein sequence ID" value="KAL1305438.1"/>
    <property type="molecule type" value="Genomic_DNA"/>
</dbReference>
<dbReference type="GeneID" id="95976023"/>
<organism evidence="1 2">
    <name type="scientific">Neodothiora populina</name>
    <dbReference type="NCBI Taxonomy" id="2781224"/>
    <lineage>
        <taxon>Eukaryota</taxon>
        <taxon>Fungi</taxon>
        <taxon>Dikarya</taxon>
        <taxon>Ascomycota</taxon>
        <taxon>Pezizomycotina</taxon>
        <taxon>Dothideomycetes</taxon>
        <taxon>Dothideomycetidae</taxon>
        <taxon>Dothideales</taxon>
        <taxon>Dothioraceae</taxon>
        <taxon>Neodothiora</taxon>
    </lineage>
</organism>